<feature type="compositionally biased region" description="Low complexity" evidence="8">
    <location>
        <begin position="164"/>
        <end position="176"/>
    </location>
</feature>
<dbReference type="PROSITE" id="PS50950">
    <property type="entry name" value="ZF_THAP"/>
    <property type="match status" value="1"/>
</dbReference>
<evidence type="ECO:0000256" key="3">
    <source>
        <dbReference type="ARBA" id="ARBA00022771"/>
    </source>
</evidence>
<dbReference type="Pfam" id="PF12874">
    <property type="entry name" value="zf-met"/>
    <property type="match status" value="1"/>
</dbReference>
<dbReference type="Pfam" id="PF00096">
    <property type="entry name" value="zf-C2H2"/>
    <property type="match status" value="2"/>
</dbReference>
<feature type="domain" description="C2H2-type" evidence="9">
    <location>
        <begin position="712"/>
        <end position="740"/>
    </location>
</feature>
<dbReference type="RefSeq" id="XP_005097053.1">
    <property type="nucleotide sequence ID" value="XM_005096996.3"/>
</dbReference>
<dbReference type="SMART" id="SM00355">
    <property type="entry name" value="ZnF_C2H2"/>
    <property type="match status" value="14"/>
</dbReference>
<dbReference type="SMART" id="SM00980">
    <property type="entry name" value="THAP"/>
    <property type="match status" value="1"/>
</dbReference>
<feature type="domain" description="C2H2-type" evidence="9">
    <location>
        <begin position="758"/>
        <end position="785"/>
    </location>
</feature>
<feature type="domain" description="C2H2-type" evidence="9">
    <location>
        <begin position="905"/>
        <end position="932"/>
    </location>
</feature>
<dbReference type="SUPFAM" id="SSF57667">
    <property type="entry name" value="beta-beta-alpha zinc fingers"/>
    <property type="match status" value="7"/>
</dbReference>
<dbReference type="PANTHER" id="PTHR24379">
    <property type="entry name" value="KRAB AND ZINC FINGER DOMAIN-CONTAINING"/>
    <property type="match status" value="1"/>
</dbReference>
<feature type="region of interest" description="Disordered" evidence="8">
    <location>
        <begin position="918"/>
        <end position="940"/>
    </location>
</feature>
<keyword evidence="2" id="KW-0677">Repeat</keyword>
<keyword evidence="11" id="KW-1185">Reference proteome</keyword>
<feature type="domain" description="C2H2-type" evidence="9">
    <location>
        <begin position="654"/>
        <end position="681"/>
    </location>
</feature>
<evidence type="ECO:0000256" key="7">
    <source>
        <dbReference type="PROSITE-ProRule" id="PRU00309"/>
    </source>
</evidence>
<evidence type="ECO:0000259" key="9">
    <source>
        <dbReference type="PROSITE" id="PS50157"/>
    </source>
</evidence>
<dbReference type="PROSITE" id="PS50157">
    <property type="entry name" value="ZINC_FINGER_C2H2_2"/>
    <property type="match status" value="13"/>
</dbReference>
<feature type="region of interest" description="Disordered" evidence="8">
    <location>
        <begin position="504"/>
        <end position="527"/>
    </location>
</feature>
<dbReference type="InterPro" id="IPR036236">
    <property type="entry name" value="Znf_C2H2_sf"/>
</dbReference>
<keyword evidence="1" id="KW-0479">Metal-binding</keyword>
<dbReference type="Pfam" id="PF13894">
    <property type="entry name" value="zf-C2H2_4"/>
    <property type="match status" value="1"/>
</dbReference>
<gene>
    <name evidence="12" type="primary">LOC101864382</name>
</gene>
<feature type="domain" description="C2H2-type" evidence="9">
    <location>
        <begin position="539"/>
        <end position="567"/>
    </location>
</feature>
<feature type="domain" description="C2H2-type" evidence="9">
    <location>
        <begin position="682"/>
        <end position="711"/>
    </location>
</feature>
<dbReference type="Proteomes" id="UP000694888">
    <property type="component" value="Unplaced"/>
</dbReference>
<feature type="domain" description="C2H2-type" evidence="9">
    <location>
        <begin position="877"/>
        <end position="904"/>
    </location>
</feature>
<keyword evidence="5 7" id="KW-0238">DNA-binding</keyword>
<evidence type="ECO:0000256" key="2">
    <source>
        <dbReference type="ARBA" id="ARBA00022737"/>
    </source>
</evidence>
<dbReference type="Gene3D" id="3.30.160.60">
    <property type="entry name" value="Classic Zinc Finger"/>
    <property type="match status" value="9"/>
</dbReference>
<keyword evidence="3 6" id="KW-0863">Zinc-finger</keyword>
<feature type="compositionally biased region" description="Polar residues" evidence="8">
    <location>
        <begin position="929"/>
        <end position="940"/>
    </location>
</feature>
<evidence type="ECO:0000313" key="12">
    <source>
        <dbReference type="RefSeq" id="XP_005097053.1"/>
    </source>
</evidence>
<dbReference type="Gene3D" id="6.20.210.20">
    <property type="entry name" value="THAP domain"/>
    <property type="match status" value="1"/>
</dbReference>
<dbReference type="GeneID" id="101864382"/>
<accession>A0ABM0JMC3</accession>
<dbReference type="Pfam" id="PF13912">
    <property type="entry name" value="zf-C2H2_6"/>
    <property type="match status" value="1"/>
</dbReference>
<feature type="domain" description="THAP-type" evidence="10">
    <location>
        <begin position="1"/>
        <end position="98"/>
    </location>
</feature>
<feature type="domain" description="C2H2-type" evidence="9">
    <location>
        <begin position="849"/>
        <end position="876"/>
    </location>
</feature>
<dbReference type="PROSITE" id="PS00028">
    <property type="entry name" value="ZINC_FINGER_C2H2_1"/>
    <property type="match status" value="13"/>
</dbReference>
<keyword evidence="4" id="KW-0862">Zinc</keyword>
<dbReference type="InterPro" id="IPR038441">
    <property type="entry name" value="THAP_Znf_sf"/>
</dbReference>
<dbReference type="Pfam" id="PF05485">
    <property type="entry name" value="THAP"/>
    <property type="match status" value="1"/>
</dbReference>
<proteinExistence type="predicted"/>
<name>A0ABM0JMC3_APLCA</name>
<dbReference type="PANTHER" id="PTHR24379:SF121">
    <property type="entry name" value="C2H2-TYPE DOMAIN-CONTAINING PROTEIN"/>
    <property type="match status" value="1"/>
</dbReference>
<evidence type="ECO:0000256" key="8">
    <source>
        <dbReference type="SAM" id="MobiDB-lite"/>
    </source>
</evidence>
<feature type="region of interest" description="Disordered" evidence="8">
    <location>
        <begin position="160"/>
        <end position="208"/>
    </location>
</feature>
<evidence type="ECO:0000256" key="5">
    <source>
        <dbReference type="ARBA" id="ARBA00023125"/>
    </source>
</evidence>
<evidence type="ECO:0000313" key="11">
    <source>
        <dbReference type="Proteomes" id="UP000694888"/>
    </source>
</evidence>
<feature type="domain" description="C2H2-type" evidence="9">
    <location>
        <begin position="821"/>
        <end position="848"/>
    </location>
</feature>
<protein>
    <submittedName>
        <fullName evidence="12">Zinc finger protein 585A isoform X1</fullName>
    </submittedName>
</protein>
<reference evidence="12" key="1">
    <citation type="submission" date="2025-08" db="UniProtKB">
        <authorList>
            <consortium name="RefSeq"/>
        </authorList>
    </citation>
    <scope>IDENTIFICATION</scope>
</reference>
<feature type="domain" description="C2H2-type" evidence="9">
    <location>
        <begin position="614"/>
        <end position="641"/>
    </location>
</feature>
<evidence type="ECO:0000256" key="4">
    <source>
        <dbReference type="ARBA" id="ARBA00022833"/>
    </source>
</evidence>
<dbReference type="SUPFAM" id="SSF57716">
    <property type="entry name" value="Glucocorticoid receptor-like (DNA-binding domain)"/>
    <property type="match status" value="1"/>
</dbReference>
<feature type="domain" description="C2H2-type" evidence="9">
    <location>
        <begin position="786"/>
        <end position="813"/>
    </location>
</feature>
<feature type="region of interest" description="Disordered" evidence="8">
    <location>
        <begin position="425"/>
        <end position="448"/>
    </location>
</feature>
<dbReference type="InterPro" id="IPR013087">
    <property type="entry name" value="Znf_C2H2_type"/>
</dbReference>
<evidence type="ECO:0000256" key="6">
    <source>
        <dbReference type="PROSITE-ProRule" id="PRU00042"/>
    </source>
</evidence>
<feature type="domain" description="C2H2-type" evidence="9">
    <location>
        <begin position="290"/>
        <end position="317"/>
    </location>
</feature>
<evidence type="ECO:0000256" key="1">
    <source>
        <dbReference type="ARBA" id="ARBA00022723"/>
    </source>
</evidence>
<evidence type="ECO:0000259" key="10">
    <source>
        <dbReference type="PROSITE" id="PS50950"/>
    </source>
</evidence>
<feature type="compositionally biased region" description="Basic and acidic residues" evidence="8">
    <location>
        <begin position="430"/>
        <end position="446"/>
    </location>
</feature>
<dbReference type="InterPro" id="IPR006612">
    <property type="entry name" value="THAP_Znf"/>
</dbReference>
<sequence length="977" mass="109734">MASVSTKCQWCSAVNCTNSRNKNPNLSFFRFPKDEERARQWVMLCGRADLEEKPSEALNKGNVLCEEHFEPSCFTSSRSSTALNVRKRLITTAVPTIFNFSNPPTNVTTEERELPIPRAPLKNSEFASPRKNQTKRGNYPAIRTLLNFNVPKRGNRLAPRKKTTVLTKSSSSSATSEEISQPKTCPQMVVNHDTPVSPLNKGSGCRSGRKTMRKIDISQIFSEAAVSVEEVHRAAETSVCTVGVQTDPVYILPMEDADLMTFGTDKGLSARLTLDSARRPPGTSQGLVRHHCRICGAAFVGQLQLKLHRWIHQMAQPSSQRRRAASMSQRKLATPGFAEKNEGASMSRVLKGVNNWAEGFAADADLGAMEITVLSDRRVITPWQTGQENVPVVELPRAVKQTGTPSKSGIIVGKKRPVGKFQRSLLKNRLPREGGQKRSDSKDNTPKKCPVCGEMFVKPAALKIHLSEHLYYDIHRGQVLIHGAIMPNTNGTGLCVMEQTSAGEDLAGEQEGSPPDGQAKSNGPVPYSHSDVKGSEFSFVCTLCNVGFMRKKQLCAHRHSEHSSIKSVYKDKRLVLKSPSSTRPKSNMCEICGEVFKSLYSLKIHVLRHKKNLLKDDICHKDFSTSDALRVHKKLHKPKDPEAQPAKKSGRKKLVCNVCGKMVPSMKRLQNHMLRHTGGDIYTCRVCKEKFSSLKLLKTHQAEQGHVVDKPFICEVCGSAYSHIFSLKRHHFVTHVKNKDKEGTVKQRVRKTREKGSFPCQYCGKVFDFRDKLQCHVGKHTGEKSYKCEICHKAFCYPGTLSFHKRKHRETKVKEKLKVRVTCEYCHKVFCSQKILASHIKYHTGENLHTCEICNKSFVYRGSFLMHKRSHAGERPYKCDLCPQRFLRPYNLRCHYRIHTGEKPYPCQICGQRFRQQGDRNSHQKRHSTQAAKASNNVSSNTAAVQTQVEAEVPATIQIQVLTQQDNETATSVISIL</sequence>
<dbReference type="SMART" id="SM00692">
    <property type="entry name" value="DM3"/>
    <property type="match status" value="1"/>
</dbReference>
<feature type="domain" description="C2H2-type" evidence="9">
    <location>
        <begin position="447"/>
        <end position="480"/>
    </location>
</feature>
<organism evidence="11 12">
    <name type="scientific">Aplysia californica</name>
    <name type="common">California sea hare</name>
    <dbReference type="NCBI Taxonomy" id="6500"/>
    <lineage>
        <taxon>Eukaryota</taxon>
        <taxon>Metazoa</taxon>
        <taxon>Spiralia</taxon>
        <taxon>Lophotrochozoa</taxon>
        <taxon>Mollusca</taxon>
        <taxon>Gastropoda</taxon>
        <taxon>Heterobranchia</taxon>
        <taxon>Euthyneura</taxon>
        <taxon>Tectipleura</taxon>
        <taxon>Aplysiida</taxon>
        <taxon>Aplysioidea</taxon>
        <taxon>Aplysiidae</taxon>
        <taxon>Aplysia</taxon>
    </lineage>
</organism>